<proteinExistence type="predicted"/>
<organism evidence="1 2">
    <name type="scientific">Flavobacterium solisilvae</name>
    <dbReference type="NCBI Taxonomy" id="1852019"/>
    <lineage>
        <taxon>Bacteria</taxon>
        <taxon>Pseudomonadati</taxon>
        <taxon>Bacteroidota</taxon>
        <taxon>Flavobacteriia</taxon>
        <taxon>Flavobacteriales</taxon>
        <taxon>Flavobacteriaceae</taxon>
        <taxon>Flavobacterium</taxon>
    </lineage>
</organism>
<dbReference type="EMBL" id="JAAMPT010000207">
    <property type="protein sequence ID" value="NMH25486.1"/>
    <property type="molecule type" value="Genomic_DNA"/>
</dbReference>
<dbReference type="Proteomes" id="UP000767947">
    <property type="component" value="Unassembled WGS sequence"/>
</dbReference>
<name>A0ABX1QTE5_9FLAO</name>
<keyword evidence="2" id="KW-1185">Reference proteome</keyword>
<dbReference type="Pfam" id="PF05960">
    <property type="entry name" value="DUF885"/>
    <property type="match status" value="1"/>
</dbReference>
<protein>
    <submittedName>
        <fullName evidence="1">DUF885 domain-containing protein</fullName>
    </submittedName>
</protein>
<dbReference type="PANTHER" id="PTHR33361">
    <property type="entry name" value="GLR0591 PROTEIN"/>
    <property type="match status" value="1"/>
</dbReference>
<evidence type="ECO:0000313" key="2">
    <source>
        <dbReference type="Proteomes" id="UP000767947"/>
    </source>
</evidence>
<sequence>MRKIYSFSAIVILSLLFVNCKSDEKPQDFKSLTENYFKEKNELSPLEATFNGQNEQNDKLVFEMTDAYRSKKKAFFEKYLSELKNIDFDKLSEEEKNSYNIIKWEAEVGISLLEQNGNLTPINQFDGTHLTMGQLASAESAQPFKTVDDYEKFHKRLDLYTVWIDSAIVYMKKGMAKNVVLPKSLAIKIVPQFETLITPKAEDNLFYSSCKKFPTEFTQQQKDELSKKYAATISEKLIPQFQKMVKFLNEEYVPKSRTTSGIGSLNGGNELYKSLVKQWTTTTKTPEEIHELGLKEVARIKSEMEKVKTQVGFTGTIIEFFDYVRNKPELKPFKKPEEVIANFEKYHKIIKPNVDKLFSLQPKTPFQIKRTEAFREKTASAEYMQGATDGSRPGTFYVPIPDVKNYNYYADEDLFLHEAIPGHHFQISLQQENTALPDFRKFNWFGAYGEGWALYTESLGKELGLYNDPYQYFGMLSSEMHRAIRLVVDTGLHSKGWTREQAIKYSLENEAESEASIIAEIERYMAIPGQALSYKIGQLKIIELRKKAETEMKDKFDIKVFHQKVLESGVMPLALLEKKINDWISTAK</sequence>
<evidence type="ECO:0000313" key="1">
    <source>
        <dbReference type="EMBL" id="NMH25486.1"/>
    </source>
</evidence>
<dbReference type="RefSeq" id="WP_169524185.1">
    <property type="nucleotide sequence ID" value="NZ_JAAMPT010000207.1"/>
</dbReference>
<gene>
    <name evidence="1" type="ORF">G6042_09425</name>
</gene>
<comment type="caution">
    <text evidence="1">The sequence shown here is derived from an EMBL/GenBank/DDBJ whole genome shotgun (WGS) entry which is preliminary data.</text>
</comment>
<reference evidence="1 2" key="1">
    <citation type="submission" date="2020-02" db="EMBL/GenBank/DDBJ databases">
        <title>Flavobacterium sp. genome.</title>
        <authorList>
            <person name="Jung H.S."/>
            <person name="Baek J.H."/>
            <person name="Jeon C.O."/>
        </authorList>
    </citation>
    <scope>NUCLEOTIDE SEQUENCE [LARGE SCALE GENOMIC DNA]</scope>
    <source>
        <strain evidence="1 2">SE-s27</strain>
    </source>
</reference>
<dbReference type="PANTHER" id="PTHR33361:SF16">
    <property type="entry name" value="DUF885 DOMAIN-CONTAINING PROTEIN"/>
    <property type="match status" value="1"/>
</dbReference>
<dbReference type="InterPro" id="IPR010281">
    <property type="entry name" value="DUF885"/>
</dbReference>
<accession>A0ABX1QTE5</accession>